<dbReference type="AlphaFoldDB" id="A0A023X0X0"/>
<dbReference type="InterPro" id="IPR045509">
    <property type="entry name" value="HD_assoc_2"/>
</dbReference>
<protein>
    <submittedName>
        <fullName evidence="2">HD superfamily phosphohydrolase</fullName>
    </submittedName>
</protein>
<dbReference type="PANTHER" id="PTHR11373">
    <property type="entry name" value="DEOXYNUCLEOSIDE TRIPHOSPHATE TRIPHOSPHOHYDROLASE"/>
    <property type="match status" value="1"/>
</dbReference>
<keyword evidence="4" id="KW-1185">Reference proteome</keyword>
<evidence type="ECO:0000313" key="2">
    <source>
        <dbReference type="EMBL" id="AHY45650.1"/>
    </source>
</evidence>
<dbReference type="HOGENOM" id="CLU_026821_3_1_11"/>
<sequence>MNSSVGDLFGGSGRRVRDEIWGDIPVNRAMRALLETGPVRRLKGLRKLGFVSGSFPSARHSRLDHALGVYHLTALTLKRITDSGAYLEEREVQGALAAALLLDVGRYPYAEAVESIALPENVGQRELARRRIEDSEVAKVLLSEWDVEPHNVFRLVARDNELPIALTPTEHLTRDILFGSLDVDALDSLVRDARAAKVPFGLVSFEGLLESLRVVGQENRALLAVDEDGAGALQSYVFSRYLMSYNVYGHHALRIPHAMFARAVQDAVQDGHLTFDRLAEEDDAGAFNLVESSAPEGSSTAALIRRLSERRPYGRALEIDPRHHSYDSLIRLATDATWRRRVEEAWSRYLTRYRKGTAGPYDILIDTPSPKLREVGLHYIRRMPLPGERNLTDWEGLSGMHEGILEDFASPLHRIRVMAANKDLVHSVRRHAEELFTIAKEVG</sequence>
<dbReference type="OrthoDB" id="581608at2"/>
<dbReference type="RefSeq" id="WP_051589225.1">
    <property type="nucleotide sequence ID" value="NZ_CP007514.1"/>
</dbReference>
<dbReference type="EMBL" id="CP007514">
    <property type="protein sequence ID" value="AHY45650.1"/>
    <property type="molecule type" value="Genomic_DNA"/>
</dbReference>
<evidence type="ECO:0000259" key="1">
    <source>
        <dbReference type="Pfam" id="PF19276"/>
    </source>
</evidence>
<name>A0A023X0X0_RUBRA</name>
<dbReference type="EMBL" id="JAWXXX010000001">
    <property type="protein sequence ID" value="MDX5893064.1"/>
    <property type="molecule type" value="Genomic_DNA"/>
</dbReference>
<feature type="domain" description="HD-associated" evidence="1">
    <location>
        <begin position="208"/>
        <end position="333"/>
    </location>
</feature>
<dbReference type="InterPro" id="IPR050135">
    <property type="entry name" value="dGTPase-like"/>
</dbReference>
<evidence type="ECO:0000313" key="4">
    <source>
        <dbReference type="Proteomes" id="UP000025229"/>
    </source>
</evidence>
<dbReference type="SUPFAM" id="SSF109604">
    <property type="entry name" value="HD-domain/PDEase-like"/>
    <property type="match status" value="1"/>
</dbReference>
<dbReference type="GO" id="GO:0008832">
    <property type="term" value="F:dGTPase activity"/>
    <property type="evidence" value="ECO:0007669"/>
    <property type="project" value="TreeGrafter"/>
</dbReference>
<gene>
    <name evidence="2" type="ORF">RradSPS_0367</name>
    <name evidence="3" type="ORF">SIL72_03370</name>
</gene>
<accession>A0A023X0X0</accession>
<dbReference type="KEGG" id="rrd:RradSPS_0367"/>
<dbReference type="Proteomes" id="UP001281130">
    <property type="component" value="Unassembled WGS sequence"/>
</dbReference>
<keyword evidence="2" id="KW-0378">Hydrolase</keyword>
<dbReference type="eggNOG" id="COG1078">
    <property type="taxonomic scope" value="Bacteria"/>
</dbReference>
<dbReference type="Gene3D" id="1.10.3210.10">
    <property type="entry name" value="Hypothetical protein af1432"/>
    <property type="match status" value="1"/>
</dbReference>
<evidence type="ECO:0000313" key="3">
    <source>
        <dbReference type="EMBL" id="MDX5893064.1"/>
    </source>
</evidence>
<reference evidence="2 4" key="1">
    <citation type="submission" date="2014-03" db="EMBL/GenBank/DDBJ databases">
        <title>Complete genome sequence of the Radio-Resistant Rubrobacter radiotolerans RSPS-4.</title>
        <authorList>
            <person name="Egas C.C."/>
            <person name="Barroso C.C."/>
            <person name="Froufe H.J.C."/>
            <person name="Pacheco J.J."/>
            <person name="Albuquerque L.L."/>
            <person name="da Costa M.M.S."/>
        </authorList>
    </citation>
    <scope>NUCLEOTIDE SEQUENCE [LARGE SCALE GENOMIC DNA]</scope>
    <source>
        <strain evidence="2 4">RSPS-4</strain>
    </source>
</reference>
<organism evidence="2 4">
    <name type="scientific">Rubrobacter radiotolerans</name>
    <name type="common">Arthrobacter radiotolerans</name>
    <dbReference type="NCBI Taxonomy" id="42256"/>
    <lineage>
        <taxon>Bacteria</taxon>
        <taxon>Bacillati</taxon>
        <taxon>Actinomycetota</taxon>
        <taxon>Rubrobacteria</taxon>
        <taxon>Rubrobacterales</taxon>
        <taxon>Rubrobacteraceae</taxon>
        <taxon>Rubrobacter</taxon>
    </lineage>
</organism>
<reference evidence="3" key="2">
    <citation type="submission" date="2023-11" db="EMBL/GenBank/DDBJ databases">
        <title>MicrobeMod: A computational toolkit for identifying prokaryotic methylation and restriction-modification with nanopore sequencing.</title>
        <authorList>
            <person name="Crits-Christoph A."/>
            <person name="Kang S.C."/>
            <person name="Lee H."/>
            <person name="Ostrov N."/>
        </authorList>
    </citation>
    <scope>NUCLEOTIDE SEQUENCE</scope>
    <source>
        <strain evidence="3">ATCC 51242</strain>
    </source>
</reference>
<dbReference type="Proteomes" id="UP000025229">
    <property type="component" value="Chromosome"/>
</dbReference>
<dbReference type="PANTHER" id="PTHR11373:SF4">
    <property type="entry name" value="DEOXYNUCLEOSIDE TRIPHOSPHATE TRIPHOSPHOHYDROLASE SAMHD1"/>
    <property type="match status" value="1"/>
</dbReference>
<proteinExistence type="predicted"/>
<dbReference type="STRING" id="42256.RradSPS_0367"/>
<dbReference type="GO" id="GO:0006203">
    <property type="term" value="P:dGTP catabolic process"/>
    <property type="evidence" value="ECO:0007669"/>
    <property type="project" value="TreeGrafter"/>
</dbReference>
<dbReference type="Pfam" id="PF19276">
    <property type="entry name" value="HD_assoc_2"/>
    <property type="match status" value="1"/>
</dbReference>